<evidence type="ECO:0000313" key="2">
    <source>
        <dbReference type="EMBL" id="KGC16946.1"/>
    </source>
</evidence>
<evidence type="ECO:0000256" key="1">
    <source>
        <dbReference type="SAM" id="MobiDB-lite"/>
    </source>
</evidence>
<dbReference type="RefSeq" id="WP_036035325.1">
    <property type="nucleotide sequence ID" value="NZ_CADEPO010000001.1"/>
</dbReference>
<feature type="region of interest" description="Disordered" evidence="1">
    <location>
        <begin position="30"/>
        <end position="64"/>
    </location>
</feature>
<comment type="caution">
    <text evidence="3">The sequence shown here is derived from an EMBL/GenBank/DDBJ whole genome shotgun (WGS) entry which is preliminary data.</text>
</comment>
<protein>
    <submittedName>
        <fullName evidence="3">Uncharacterized protein</fullName>
    </submittedName>
</protein>
<reference evidence="5" key="3">
    <citation type="submission" date="2017-09" db="EMBL/GenBank/DDBJ databases">
        <title>FDA dAtabase for Regulatory Grade micrObial Sequences (FDA-ARGOS): Supporting development and validation of Infectious Disease Dx tests.</title>
        <authorList>
            <person name="Minogue T."/>
            <person name="Wolcott M."/>
            <person name="Wasieloski L."/>
            <person name="Aguilar W."/>
            <person name="Moore D."/>
            <person name="Tallon L."/>
            <person name="Sadzewicz L."/>
            <person name="Ott S."/>
            <person name="Zhao X."/>
            <person name="Nagaraj S."/>
            <person name="Vavikolanu K."/>
            <person name="Aluvathingal J."/>
            <person name="Nadendla S."/>
            <person name="Sichtig H."/>
        </authorList>
    </citation>
    <scope>NUCLEOTIDE SEQUENCE [LARGE SCALE GENOMIC DNA]</scope>
    <source>
        <strain evidence="5">FDAARGOS_390</strain>
    </source>
</reference>
<accession>A0A095W5A4</accession>
<reference evidence="3" key="2">
    <citation type="submission" date="2017-09" db="EMBL/GenBank/DDBJ databases">
        <title>FDA dAtabase for Regulatory Grade micrObial Sequences (FDA-ARGOS): Supporting development and validation of Infectious Disease Dx tests.</title>
        <authorList>
            <person name="Minogue T."/>
            <person name="Wolcott M."/>
            <person name="Wasieloski L."/>
            <person name="Aguilar W."/>
            <person name="Moore D."/>
            <person name="Tallon L.J."/>
            <person name="Sadzewicz L."/>
            <person name="Ott S."/>
            <person name="Zhao X."/>
            <person name="Nagaraj S."/>
            <person name="Vavikolanu K."/>
            <person name="Aluvathingal J."/>
            <person name="Nadendla S."/>
            <person name="Sichtig H."/>
        </authorList>
    </citation>
    <scope>NUCLEOTIDE SEQUENCE</scope>
    <source>
        <strain evidence="3">FDAARGOS_390</strain>
    </source>
</reference>
<evidence type="ECO:0000313" key="5">
    <source>
        <dbReference type="Proteomes" id="UP000220629"/>
    </source>
</evidence>
<dbReference type="KEGG" id="bgo:BM43_1548"/>
<evidence type="ECO:0000313" key="4">
    <source>
        <dbReference type="Proteomes" id="UP000029590"/>
    </source>
</evidence>
<reference evidence="2 4" key="1">
    <citation type="submission" date="2014-04" db="EMBL/GenBank/DDBJ databases">
        <authorList>
            <person name="Bishop-Lilly K.A."/>
            <person name="Broomall S.M."/>
            <person name="Chain P.S."/>
            <person name="Chertkov O."/>
            <person name="Coyne S.R."/>
            <person name="Daligault H.E."/>
            <person name="Davenport K.W."/>
            <person name="Erkkila T."/>
            <person name="Frey K.G."/>
            <person name="Gibbons H.S."/>
            <person name="Gu W."/>
            <person name="Jaissle J."/>
            <person name="Johnson S.L."/>
            <person name="Koroleva G.I."/>
            <person name="Ladner J.T."/>
            <person name="Lo C.-C."/>
            <person name="Minogue T.D."/>
            <person name="Munk C."/>
            <person name="Palacios G.F."/>
            <person name="Redden C.L."/>
            <person name="Rosenzweig C.N."/>
            <person name="Scholz M.B."/>
            <person name="Teshima H."/>
            <person name="Xu Y."/>
        </authorList>
    </citation>
    <scope>NUCLEOTIDE SEQUENCE [LARGE SCALE GENOMIC DNA]</scope>
    <source>
        <strain evidence="2">Gladioli</strain>
        <strain evidence="4">gladioli</strain>
    </source>
</reference>
<proteinExistence type="predicted"/>
<dbReference type="GeneID" id="66456053"/>
<gene>
    <name evidence="3" type="ORF">CRM94_37940</name>
    <name evidence="2" type="ORF">DM48_4094</name>
</gene>
<dbReference type="EMBL" id="JPGG01000015">
    <property type="protein sequence ID" value="KGC16946.1"/>
    <property type="molecule type" value="Genomic_DNA"/>
</dbReference>
<dbReference type="Proteomes" id="UP000029590">
    <property type="component" value="Unassembled WGS sequence"/>
</dbReference>
<organism evidence="3 5">
    <name type="scientific">Burkholderia gladioli</name>
    <name type="common">Pseudomonas marginata</name>
    <name type="synonym">Phytomonas marginata</name>
    <dbReference type="NCBI Taxonomy" id="28095"/>
    <lineage>
        <taxon>Bacteria</taxon>
        <taxon>Pseudomonadati</taxon>
        <taxon>Pseudomonadota</taxon>
        <taxon>Betaproteobacteria</taxon>
        <taxon>Burkholderiales</taxon>
        <taxon>Burkholderiaceae</taxon>
        <taxon>Burkholderia</taxon>
    </lineage>
</organism>
<accession>A0A095FGZ7</accession>
<sequence>MAKQDTPNPYRDSAPTRHVERFVRISAHYLGAPGLTPAVHAPRSTSPGSRHARGQAQPKQEARR</sequence>
<name>A0A095W5A4_BURGA</name>
<evidence type="ECO:0000313" key="3">
    <source>
        <dbReference type="EMBL" id="PEH39999.1"/>
    </source>
</evidence>
<dbReference type="EMBL" id="PDDY01000004">
    <property type="protein sequence ID" value="PEH39999.1"/>
    <property type="molecule type" value="Genomic_DNA"/>
</dbReference>
<dbReference type="AlphaFoldDB" id="A0A095W5A4"/>
<dbReference type="Proteomes" id="UP000220629">
    <property type="component" value="Unassembled WGS sequence"/>
</dbReference>